<gene>
    <name evidence="2" type="ORF">W7K_10650</name>
</gene>
<organism evidence="2 3">
    <name type="scientific">Stenotrophomonas geniculata N1</name>
    <dbReference type="NCBI Taxonomy" id="1167641"/>
    <lineage>
        <taxon>Bacteria</taxon>
        <taxon>Pseudomonadati</taxon>
        <taxon>Pseudomonadota</taxon>
        <taxon>Gammaproteobacteria</taxon>
        <taxon>Lysobacterales</taxon>
        <taxon>Lysobacteraceae</taxon>
        <taxon>Stenotrophomonas</taxon>
    </lineage>
</organism>
<dbReference type="Proteomes" id="UP000036890">
    <property type="component" value="Unassembled WGS sequence"/>
</dbReference>
<dbReference type="PROSITE" id="PS51257">
    <property type="entry name" value="PROKAR_LIPOPROTEIN"/>
    <property type="match status" value="1"/>
</dbReference>
<evidence type="ECO:0000313" key="3">
    <source>
        <dbReference type="Proteomes" id="UP000036890"/>
    </source>
</evidence>
<accession>A0A0L8AAT8</accession>
<comment type="caution">
    <text evidence="2">The sequence shown here is derived from an EMBL/GenBank/DDBJ whole genome shotgun (WGS) entry which is preliminary data.</text>
</comment>
<protein>
    <recommendedName>
        <fullName evidence="4">Lipoprotein</fullName>
    </recommendedName>
</protein>
<evidence type="ECO:0000313" key="2">
    <source>
        <dbReference type="EMBL" id="KOE99254.1"/>
    </source>
</evidence>
<proteinExistence type="predicted"/>
<reference evidence="2 3" key="1">
    <citation type="journal article" date="2012" name="J. Bacteriol.">
        <title>Genome sequence of a novel nicotine-degrading strain, Pseudomonas geniculata N1.</title>
        <authorList>
            <person name="Tang H."/>
            <person name="Yu H."/>
            <person name="Tai C."/>
            <person name="Huang K."/>
            <person name="Liu Y."/>
            <person name="Wang L."/>
            <person name="Yao Y."/>
            <person name="Wu G."/>
            <person name="Xu P."/>
        </authorList>
    </citation>
    <scope>NUCLEOTIDE SEQUENCE [LARGE SCALE GENOMIC DNA]</scope>
    <source>
        <strain evidence="2 3">N1</strain>
    </source>
</reference>
<dbReference type="EMBL" id="AJLO02000023">
    <property type="protein sequence ID" value="KOE99254.1"/>
    <property type="molecule type" value="Genomic_DNA"/>
</dbReference>
<dbReference type="OrthoDB" id="8273619at2"/>
<feature type="region of interest" description="Disordered" evidence="1">
    <location>
        <begin position="20"/>
        <end position="43"/>
    </location>
</feature>
<name>A0A0L8AAT8_9GAMM</name>
<sequence length="227" mass="24065">MRRSRLLLPALGLALLTACQGRSPEPGKEPPAGDAPSAEKAAADGKMRWSEAVVWDGDLNACRQGENAATRDCLRDAMRAGGASADAITAAEQLSTGGELAYVTAWHENEGLGIATVEYPFRANTNEGTRLVDASGKRIDVDAVQLDDTLRADPTVQELLKANPQATPFAPAQSAGASPLENGGIRLLYRTPLRDCHACPDVGQLQIAYDFDAKRNFIGQQVVPATP</sequence>
<dbReference type="AlphaFoldDB" id="A0A0L8AAT8"/>
<dbReference type="RefSeq" id="WP_010484011.1">
    <property type="nucleotide sequence ID" value="NZ_AJLO02000023.1"/>
</dbReference>
<evidence type="ECO:0008006" key="4">
    <source>
        <dbReference type="Google" id="ProtNLM"/>
    </source>
</evidence>
<evidence type="ECO:0000256" key="1">
    <source>
        <dbReference type="SAM" id="MobiDB-lite"/>
    </source>
</evidence>